<organism evidence="6 7">
    <name type="scientific">Herbaspirillum rubrisubalbicans Os34</name>
    <dbReference type="NCBI Taxonomy" id="1235827"/>
    <lineage>
        <taxon>Bacteria</taxon>
        <taxon>Pseudomonadati</taxon>
        <taxon>Pseudomonadota</taxon>
        <taxon>Betaproteobacteria</taxon>
        <taxon>Burkholderiales</taxon>
        <taxon>Oxalobacteraceae</taxon>
        <taxon>Herbaspirillum</taxon>
    </lineage>
</organism>
<keyword evidence="2" id="KW-0805">Transcription regulation</keyword>
<evidence type="ECO:0000256" key="1">
    <source>
        <dbReference type="ARBA" id="ARBA00009437"/>
    </source>
</evidence>
<dbReference type="PROSITE" id="PS50931">
    <property type="entry name" value="HTH_LYSR"/>
    <property type="match status" value="1"/>
</dbReference>
<dbReference type="AlphaFoldDB" id="A0A6M3ZZC4"/>
<keyword evidence="4" id="KW-0804">Transcription</keyword>
<dbReference type="Proteomes" id="UP000501648">
    <property type="component" value="Chromosome"/>
</dbReference>
<dbReference type="InterPro" id="IPR036390">
    <property type="entry name" value="WH_DNA-bd_sf"/>
</dbReference>
<dbReference type="EMBL" id="CP008956">
    <property type="protein sequence ID" value="QJQ03938.1"/>
    <property type="molecule type" value="Genomic_DNA"/>
</dbReference>
<dbReference type="PANTHER" id="PTHR30118:SF15">
    <property type="entry name" value="TRANSCRIPTIONAL REGULATORY PROTEIN"/>
    <property type="match status" value="1"/>
</dbReference>
<keyword evidence="3" id="KW-0238">DNA-binding</keyword>
<gene>
    <name evidence="6" type="ORF">C798_20040</name>
</gene>
<evidence type="ECO:0000259" key="5">
    <source>
        <dbReference type="PROSITE" id="PS50931"/>
    </source>
</evidence>
<dbReference type="GO" id="GO:0003700">
    <property type="term" value="F:DNA-binding transcription factor activity"/>
    <property type="evidence" value="ECO:0007669"/>
    <property type="project" value="InterPro"/>
</dbReference>
<evidence type="ECO:0000256" key="2">
    <source>
        <dbReference type="ARBA" id="ARBA00023015"/>
    </source>
</evidence>
<evidence type="ECO:0000313" key="7">
    <source>
        <dbReference type="Proteomes" id="UP000501648"/>
    </source>
</evidence>
<sequence length="308" mass="34373">MDDLRRIDLNLLLTLHALLAEKHVTRAALRLHRSQPAVSHSLTQLRRIFNDPLLIRHPGGMVLSPRAQDLLQPLESALLQLNSLLHQGCFDPRLAKRRLRVAMSDYAAHLMLPSLMRHLRLEAPGIDIAVLQASREAMLAQLADGEIDLAVGVFPQAGSEIVIETLFDEHFVCVADIDSLPDHGGLSVEQWLCRPHVLVAARPDSPSEIDAALAQAGLQRRIALVLPYWQVSSEMVRGTDLILTVASRTLKQPSADDGLRHFRPPVVLPGFALQQAWHRRRDADLAHHWFRRLVRQCSGQARAGLIVD</sequence>
<evidence type="ECO:0000256" key="4">
    <source>
        <dbReference type="ARBA" id="ARBA00023163"/>
    </source>
</evidence>
<reference evidence="6 7" key="1">
    <citation type="journal article" date="2012" name="J. Bacteriol.">
        <title>Genome sequence of the pathogenic Herbaspirillum seropedicae strain Os34, isolated from rice roots.</title>
        <authorList>
            <person name="Ye W."/>
            <person name="Ye S."/>
            <person name="Liu J."/>
            <person name="Chang S."/>
            <person name="Chen M."/>
            <person name="Zhu B."/>
            <person name="Guo L."/>
            <person name="An Q."/>
        </authorList>
    </citation>
    <scope>NUCLEOTIDE SEQUENCE [LARGE SCALE GENOMIC DNA]</scope>
    <source>
        <strain evidence="6 7">Os34</strain>
    </source>
</reference>
<dbReference type="RefSeq" id="WP_026052401.1">
    <property type="nucleotide sequence ID" value="NZ_CP008956.1"/>
</dbReference>
<dbReference type="SUPFAM" id="SSF46785">
    <property type="entry name" value="Winged helix' DNA-binding domain"/>
    <property type="match status" value="1"/>
</dbReference>
<dbReference type="Pfam" id="PF03466">
    <property type="entry name" value="LysR_substrate"/>
    <property type="match status" value="1"/>
</dbReference>
<name>A0A6M3ZZC4_9BURK</name>
<dbReference type="Gene3D" id="1.10.10.10">
    <property type="entry name" value="Winged helix-like DNA-binding domain superfamily/Winged helix DNA-binding domain"/>
    <property type="match status" value="1"/>
</dbReference>
<dbReference type="CDD" id="cd08465">
    <property type="entry name" value="PBP2_ToxR"/>
    <property type="match status" value="1"/>
</dbReference>
<proteinExistence type="inferred from homology"/>
<dbReference type="InterPro" id="IPR005119">
    <property type="entry name" value="LysR_subst-bd"/>
</dbReference>
<dbReference type="SUPFAM" id="SSF53850">
    <property type="entry name" value="Periplasmic binding protein-like II"/>
    <property type="match status" value="1"/>
</dbReference>
<evidence type="ECO:0000313" key="6">
    <source>
        <dbReference type="EMBL" id="QJQ03938.1"/>
    </source>
</evidence>
<dbReference type="InterPro" id="IPR050389">
    <property type="entry name" value="LysR-type_TF"/>
</dbReference>
<comment type="similarity">
    <text evidence="1">Belongs to the LysR transcriptional regulatory family.</text>
</comment>
<dbReference type="GO" id="GO:0003677">
    <property type="term" value="F:DNA binding"/>
    <property type="evidence" value="ECO:0007669"/>
    <property type="project" value="UniProtKB-KW"/>
</dbReference>
<dbReference type="Gene3D" id="3.40.190.10">
    <property type="entry name" value="Periplasmic binding protein-like II"/>
    <property type="match status" value="2"/>
</dbReference>
<evidence type="ECO:0000256" key="3">
    <source>
        <dbReference type="ARBA" id="ARBA00023125"/>
    </source>
</evidence>
<dbReference type="PANTHER" id="PTHR30118">
    <property type="entry name" value="HTH-TYPE TRANSCRIPTIONAL REGULATOR LEUO-RELATED"/>
    <property type="match status" value="1"/>
</dbReference>
<dbReference type="Pfam" id="PF00126">
    <property type="entry name" value="HTH_1"/>
    <property type="match status" value="1"/>
</dbReference>
<dbReference type="PRINTS" id="PR00039">
    <property type="entry name" value="HTHLYSR"/>
</dbReference>
<protein>
    <submittedName>
        <fullName evidence="6">LysR family transcriptional regulator</fullName>
    </submittedName>
</protein>
<dbReference type="InterPro" id="IPR036388">
    <property type="entry name" value="WH-like_DNA-bd_sf"/>
</dbReference>
<dbReference type="InterPro" id="IPR000847">
    <property type="entry name" value="LysR_HTH_N"/>
</dbReference>
<accession>A0A6M3ZZC4</accession>
<feature type="domain" description="HTH lysR-type" evidence="5">
    <location>
        <begin position="7"/>
        <end position="64"/>
    </location>
</feature>